<name>A0A0P7VZB3_SCLFO</name>
<organism evidence="4 5">
    <name type="scientific">Scleropages formosus</name>
    <name type="common">Asian bonytongue</name>
    <name type="synonym">Osteoglossum formosum</name>
    <dbReference type="NCBI Taxonomy" id="113540"/>
    <lineage>
        <taxon>Eukaryota</taxon>
        <taxon>Metazoa</taxon>
        <taxon>Chordata</taxon>
        <taxon>Craniata</taxon>
        <taxon>Vertebrata</taxon>
        <taxon>Euteleostomi</taxon>
        <taxon>Actinopterygii</taxon>
        <taxon>Neopterygii</taxon>
        <taxon>Teleostei</taxon>
        <taxon>Osteoglossocephala</taxon>
        <taxon>Osteoglossomorpha</taxon>
        <taxon>Osteoglossiformes</taxon>
        <taxon>Osteoglossidae</taxon>
        <taxon>Scleropages</taxon>
    </lineage>
</organism>
<evidence type="ECO:0000256" key="3">
    <source>
        <dbReference type="SAM" id="MobiDB-lite"/>
    </source>
</evidence>
<dbReference type="GO" id="GO:0001578">
    <property type="term" value="P:microtubule bundle formation"/>
    <property type="evidence" value="ECO:0007669"/>
    <property type="project" value="TreeGrafter"/>
</dbReference>
<comment type="similarity">
    <text evidence="1">Belongs to the CCSER family.</text>
</comment>
<evidence type="ECO:0008006" key="6">
    <source>
        <dbReference type="Google" id="ProtNLM"/>
    </source>
</evidence>
<reference evidence="4" key="1">
    <citation type="submission" date="2015-08" db="EMBL/GenBank/DDBJ databases">
        <title>The genome of the Asian arowana (Scleropages formosus).</title>
        <authorList>
            <person name="Tan M.H."/>
            <person name="Gan H.M."/>
            <person name="Croft L.J."/>
            <person name="Austin C.M."/>
        </authorList>
    </citation>
    <scope>NUCLEOTIDE SEQUENCE [LARGE SCALE GENOMIC DNA]</scope>
    <source>
        <strain evidence="4">Aro1</strain>
    </source>
</reference>
<dbReference type="PANTHER" id="PTHR22461">
    <property type="entry name" value="SERINE-RICH COILED-COIL DOMAIN-CONTAINING PROTEIN 2-RELATED"/>
    <property type="match status" value="1"/>
</dbReference>
<dbReference type="STRING" id="113540.ENSSFOP00015014601"/>
<feature type="region of interest" description="Disordered" evidence="3">
    <location>
        <begin position="77"/>
        <end position="96"/>
    </location>
</feature>
<keyword evidence="2" id="KW-0175">Coiled coil</keyword>
<feature type="region of interest" description="Disordered" evidence="3">
    <location>
        <begin position="1"/>
        <end position="43"/>
    </location>
</feature>
<sequence length="487" mass="51357">MVSRLPKYGVRSEAGSASQPRGSGQPTPRHEGKNAPPRRLNGMVHIPCISLKCKKESSGHGSLPSPEDVTALAELVNEGQQPKSTTPRMIKKPSTPNAMVRKHALMAPAANPKTIPSPSKAAPRVSTVQSPALKLNGVKPGACLITGESSGSGLPRPQTSSSRSESQDSMFHSTDSLGAPCMEHMVRSQSFTHVKQLPSPTSLPMSRSFSFNKAVELAKPLADTQLRIQVPLVKPSFAFPGGRTPVSRIGGALTPASPLSQLKKPLLPGSAIAKPLALGCRLARPSHLHPSRPPHGGKGEVDITVGEQGRDAVKTSEVTPVPHSDGQKTLMLKSQLENSTSLCLGEGLEDMSLSSSSSLDKNDTSEEFLDDFDSLGDGGGTMLLSAHEGEPLQSQPVTKNNVPDNQWHGAATDTYGFLLDGTDWTGVNVTGETSLSVDEEVPRTSSLELSPSNSSGGTYMWDEEGLEPLGPATRACGSYDSDMNSTV</sequence>
<feature type="compositionally biased region" description="Low complexity" evidence="3">
    <location>
        <begin position="445"/>
        <end position="455"/>
    </location>
</feature>
<accession>A0A0P7VZB3</accession>
<comment type="caution">
    <text evidence="4">The sequence shown here is derived from an EMBL/GenBank/DDBJ whole genome shotgun (WGS) entry which is preliminary data.</text>
</comment>
<feature type="compositionally biased region" description="Low complexity" evidence="3">
    <location>
        <begin position="160"/>
        <end position="169"/>
    </location>
</feature>
<feature type="compositionally biased region" description="Polar residues" evidence="3">
    <location>
        <begin position="78"/>
        <end position="87"/>
    </location>
</feature>
<feature type="region of interest" description="Disordered" evidence="3">
    <location>
        <begin position="146"/>
        <end position="177"/>
    </location>
</feature>
<evidence type="ECO:0000256" key="1">
    <source>
        <dbReference type="ARBA" id="ARBA00010949"/>
    </source>
</evidence>
<feature type="region of interest" description="Disordered" evidence="3">
    <location>
        <begin position="435"/>
        <end position="466"/>
    </location>
</feature>
<proteinExistence type="inferred from homology"/>
<evidence type="ECO:0000313" key="4">
    <source>
        <dbReference type="EMBL" id="KPP79416.1"/>
    </source>
</evidence>
<dbReference type="GO" id="GO:0008017">
    <property type="term" value="F:microtubule binding"/>
    <property type="evidence" value="ECO:0007669"/>
    <property type="project" value="TreeGrafter"/>
</dbReference>
<dbReference type="Proteomes" id="UP000034805">
    <property type="component" value="Unassembled WGS sequence"/>
</dbReference>
<dbReference type="InterPro" id="IPR029627">
    <property type="entry name" value="CCSER"/>
</dbReference>
<feature type="compositionally biased region" description="Polar residues" evidence="3">
    <location>
        <begin position="15"/>
        <end position="26"/>
    </location>
</feature>
<gene>
    <name evidence="4" type="ORF">Z043_101007</name>
</gene>
<dbReference type="EMBL" id="JARO02000218">
    <property type="protein sequence ID" value="KPP79416.1"/>
    <property type="molecule type" value="Genomic_DNA"/>
</dbReference>
<dbReference type="AlphaFoldDB" id="A0A0P7VZB3"/>
<dbReference type="GO" id="GO:0015630">
    <property type="term" value="C:microtubule cytoskeleton"/>
    <property type="evidence" value="ECO:0007669"/>
    <property type="project" value="TreeGrafter"/>
</dbReference>
<protein>
    <recommendedName>
        <fullName evidence="6">Serine-rich coiled-coil domain-containing protein 2-like</fullName>
    </recommendedName>
</protein>
<dbReference type="PANTHER" id="PTHR22461:SF2">
    <property type="entry name" value="SERINE-RICH COILED-COIL DOMAIN-CONTAINING PROTEIN 2"/>
    <property type="match status" value="1"/>
</dbReference>
<evidence type="ECO:0000256" key="2">
    <source>
        <dbReference type="ARBA" id="ARBA00023054"/>
    </source>
</evidence>
<feature type="region of interest" description="Disordered" evidence="3">
    <location>
        <begin position="311"/>
        <end position="330"/>
    </location>
</feature>
<evidence type="ECO:0000313" key="5">
    <source>
        <dbReference type="Proteomes" id="UP000034805"/>
    </source>
</evidence>